<feature type="domain" description="EamA" evidence="8">
    <location>
        <begin position="163"/>
        <end position="298"/>
    </location>
</feature>
<dbReference type="PANTHER" id="PTHR32322">
    <property type="entry name" value="INNER MEMBRANE TRANSPORTER"/>
    <property type="match status" value="1"/>
</dbReference>
<feature type="transmembrane region" description="Helical" evidence="7">
    <location>
        <begin position="107"/>
        <end position="124"/>
    </location>
</feature>
<protein>
    <submittedName>
        <fullName evidence="10">DMT family transporter</fullName>
    </submittedName>
    <submittedName>
        <fullName evidence="9">EamA family transporter</fullName>
    </submittedName>
</protein>
<dbReference type="Pfam" id="PF00892">
    <property type="entry name" value="EamA"/>
    <property type="match status" value="2"/>
</dbReference>
<dbReference type="AlphaFoldDB" id="A0A399ISU1"/>
<dbReference type="EMBL" id="QXDJ01000001">
    <property type="protein sequence ID" value="RII36074.1"/>
    <property type="molecule type" value="Genomic_DNA"/>
</dbReference>
<evidence type="ECO:0000256" key="5">
    <source>
        <dbReference type="ARBA" id="ARBA00022989"/>
    </source>
</evidence>
<keyword evidence="4 7" id="KW-0812">Transmembrane</keyword>
<name>A0A399ISU1_9CLOT</name>
<dbReference type="Proteomes" id="UP000265930">
    <property type="component" value="Unassembled WGS sequence"/>
</dbReference>
<comment type="subcellular location">
    <subcellularLocation>
        <location evidence="1">Cell membrane</location>
        <topology evidence="1">Multi-pass membrane protein</topology>
    </subcellularLocation>
</comment>
<evidence type="ECO:0000313" key="11">
    <source>
        <dbReference type="Proteomes" id="UP000265930"/>
    </source>
</evidence>
<evidence type="ECO:0000256" key="6">
    <source>
        <dbReference type="ARBA" id="ARBA00023136"/>
    </source>
</evidence>
<evidence type="ECO:0000256" key="3">
    <source>
        <dbReference type="ARBA" id="ARBA00022475"/>
    </source>
</evidence>
<dbReference type="PANTHER" id="PTHR32322:SF18">
    <property type="entry name" value="S-ADENOSYLMETHIONINE_S-ADENOSYLHOMOCYSTEINE TRANSPORTER"/>
    <property type="match status" value="1"/>
</dbReference>
<reference evidence="10 11" key="1">
    <citation type="submission" date="2018-08" db="EMBL/GenBank/DDBJ databases">
        <title>Genome of Clostridium chromiireducens C1, DSM12136.</title>
        <authorList>
            <person name="Xing M."/>
            <person name="Wei Y."/>
            <person name="Ang E.L."/>
            <person name="Zhao H."/>
            <person name="Zhang Y."/>
        </authorList>
    </citation>
    <scope>NUCLEOTIDE SEQUENCE [LARGE SCALE GENOMIC DNA]</scope>
    <source>
        <strain evidence="10 11">C1</strain>
    </source>
</reference>
<gene>
    <name evidence="10" type="ORF">D2A34_01490</name>
    <name evidence="9" type="ORF">GKZ28_02760</name>
</gene>
<dbReference type="EMBL" id="WSRQ01000003">
    <property type="protein sequence ID" value="MVX62625.1"/>
    <property type="molecule type" value="Genomic_DNA"/>
</dbReference>
<feature type="transmembrane region" description="Helical" evidence="7">
    <location>
        <begin position="161"/>
        <end position="180"/>
    </location>
</feature>
<dbReference type="GO" id="GO:0005886">
    <property type="term" value="C:plasma membrane"/>
    <property type="evidence" value="ECO:0007669"/>
    <property type="project" value="UniProtKB-SubCell"/>
</dbReference>
<dbReference type="InterPro" id="IPR050638">
    <property type="entry name" value="AA-Vitamin_Transporters"/>
</dbReference>
<evidence type="ECO:0000259" key="8">
    <source>
        <dbReference type="Pfam" id="PF00892"/>
    </source>
</evidence>
<feature type="domain" description="EamA" evidence="8">
    <location>
        <begin position="16"/>
        <end position="147"/>
    </location>
</feature>
<evidence type="ECO:0000256" key="1">
    <source>
        <dbReference type="ARBA" id="ARBA00004651"/>
    </source>
</evidence>
<sequence length="310" mass="34606">MIEGESKMKNKFSAYLELTLAMFIAGSSVVVSKLLVQTLPIFLTSELSLITALIVLIPLTFRIKKELPKIDKRTMLMLFFQSTTGVFLFRILLFFGLKFTSASESGLITSTSPAIIGILAFFILKEKLYLNRILGIVFVVFGILLINIYSLFILPSSNVNFIKGTLLVFLAVLCEALFSILSKKNDIQIPPIYRTTIITIFSTLCFIPFALHDLLSFDFTNLNTTIYLSIGYNGVFVSVISYILWFKGIRKVDANNAAVFSGVMPISCILLSSIVLREKILPIHIISLIFILLGIYFSCSNILSGATTRR</sequence>
<keyword evidence="6 7" id="KW-0472">Membrane</keyword>
<feature type="transmembrane region" description="Helical" evidence="7">
    <location>
        <begin position="12"/>
        <end position="35"/>
    </location>
</feature>
<dbReference type="SUPFAM" id="SSF103481">
    <property type="entry name" value="Multidrug resistance efflux transporter EmrE"/>
    <property type="match status" value="2"/>
</dbReference>
<dbReference type="Proteomes" id="UP000656077">
    <property type="component" value="Unassembled WGS sequence"/>
</dbReference>
<evidence type="ECO:0000313" key="9">
    <source>
        <dbReference type="EMBL" id="MVX62625.1"/>
    </source>
</evidence>
<feature type="transmembrane region" description="Helical" evidence="7">
    <location>
        <begin position="192"/>
        <end position="211"/>
    </location>
</feature>
<feature type="transmembrane region" description="Helical" evidence="7">
    <location>
        <begin position="226"/>
        <end position="245"/>
    </location>
</feature>
<comment type="similarity">
    <text evidence="2">Belongs to the EamA transporter family.</text>
</comment>
<feature type="transmembrane region" description="Helical" evidence="7">
    <location>
        <begin position="41"/>
        <end position="63"/>
    </location>
</feature>
<accession>A0A399ISU1</accession>
<feature type="transmembrane region" description="Helical" evidence="7">
    <location>
        <begin position="257"/>
        <end position="276"/>
    </location>
</feature>
<dbReference type="InterPro" id="IPR000620">
    <property type="entry name" value="EamA_dom"/>
</dbReference>
<feature type="transmembrane region" description="Helical" evidence="7">
    <location>
        <begin position="133"/>
        <end position="155"/>
    </location>
</feature>
<keyword evidence="3" id="KW-1003">Cell membrane</keyword>
<evidence type="ECO:0000256" key="7">
    <source>
        <dbReference type="SAM" id="Phobius"/>
    </source>
</evidence>
<evidence type="ECO:0000256" key="2">
    <source>
        <dbReference type="ARBA" id="ARBA00007362"/>
    </source>
</evidence>
<comment type="caution">
    <text evidence="10">The sequence shown here is derived from an EMBL/GenBank/DDBJ whole genome shotgun (WGS) entry which is preliminary data.</text>
</comment>
<dbReference type="InterPro" id="IPR037185">
    <property type="entry name" value="EmrE-like"/>
</dbReference>
<feature type="transmembrane region" description="Helical" evidence="7">
    <location>
        <begin position="75"/>
        <end position="95"/>
    </location>
</feature>
<dbReference type="Gene3D" id="1.10.3730.20">
    <property type="match status" value="1"/>
</dbReference>
<keyword evidence="5 7" id="KW-1133">Transmembrane helix</keyword>
<evidence type="ECO:0000256" key="4">
    <source>
        <dbReference type="ARBA" id="ARBA00022692"/>
    </source>
</evidence>
<feature type="transmembrane region" description="Helical" evidence="7">
    <location>
        <begin position="282"/>
        <end position="303"/>
    </location>
</feature>
<organism evidence="10 11">
    <name type="scientific">Clostridium chromiireducens</name>
    <dbReference type="NCBI Taxonomy" id="225345"/>
    <lineage>
        <taxon>Bacteria</taxon>
        <taxon>Bacillati</taxon>
        <taxon>Bacillota</taxon>
        <taxon>Clostridia</taxon>
        <taxon>Eubacteriales</taxon>
        <taxon>Clostridiaceae</taxon>
        <taxon>Clostridium</taxon>
    </lineage>
</organism>
<reference evidence="9" key="2">
    <citation type="submission" date="2019-12" db="EMBL/GenBank/DDBJ databases">
        <title>Microbes associate with the intestines of laboratory mice.</title>
        <authorList>
            <person name="Navarre W."/>
            <person name="Wong E."/>
        </authorList>
    </citation>
    <scope>NUCLEOTIDE SEQUENCE</scope>
    <source>
        <strain evidence="9">NM79_F5</strain>
    </source>
</reference>
<proteinExistence type="inferred from homology"/>
<dbReference type="OrthoDB" id="9799821at2"/>
<evidence type="ECO:0000313" key="10">
    <source>
        <dbReference type="EMBL" id="RII36074.1"/>
    </source>
</evidence>